<evidence type="ECO:0000256" key="3">
    <source>
        <dbReference type="ARBA" id="ARBA00022448"/>
    </source>
</evidence>
<sequence length="536" mass="58761">MNTFTTKSTPLLGGSSDNILSPSDQASPSTGFDHRPTTKRELTQLENFAVSALAPSIAVLFTNPFDTVKVRLQLQGEFVKTREPGRNGKEVVRVSEKVYKSSLDCLQKTFRHEGMRGLQKGLFPAILKESSKNIFRLGLYDPILNAMHPLSYPGEASTAPAWKRMIAGATCGAMGAISANPFELIKTRLQSHSTGALAVGTQYSYTGTFSALRTIVATDGIMTLYRGSMISIARSMFGSAANLTTYSLLKDHARNHWGAQDGIMLDMMSSLVSAFVSVVVMNPMDVVRIRLYNRSSQSSSQTTLQSCRHILTTEGPLAFYKGFSTHFMRIGPHFTLTFVFLGMLKRHLIEGSSPQTSSESRVSTTSHNILHPKDDSHSSSSSSTSSSTPSLASGPMSGTAPSLQHARVLGLYRKLLRIGKAMPTETRSALVLSRVKGDFRANASEKDPDEVESMIQLAELQVDNLEIQRDHLTELAKNPNLIIPVDIHKDAKPKISKFMRGPPLSWERKAAQEAKDRARQSHGSPGHSCKNKDHKH</sequence>
<evidence type="ECO:0000256" key="8">
    <source>
        <dbReference type="ARBA" id="ARBA00023128"/>
    </source>
</evidence>
<dbReference type="Pfam" id="PF00153">
    <property type="entry name" value="Mito_carr"/>
    <property type="match status" value="3"/>
</dbReference>
<dbReference type="GO" id="GO:0005743">
    <property type="term" value="C:mitochondrial inner membrane"/>
    <property type="evidence" value="ECO:0007669"/>
    <property type="project" value="UniProtKB-SubCell"/>
</dbReference>
<proteinExistence type="inferred from homology"/>
<protein>
    <recommendedName>
        <fullName evidence="13">Complex 1 LYR protein domain-containing protein</fullName>
    </recommendedName>
</protein>
<gene>
    <name evidence="14" type="ORF">KVV02_005344</name>
</gene>
<dbReference type="Proteomes" id="UP000717515">
    <property type="component" value="Unassembled WGS sequence"/>
</dbReference>
<evidence type="ECO:0000256" key="5">
    <source>
        <dbReference type="ARBA" id="ARBA00022737"/>
    </source>
</evidence>
<evidence type="ECO:0000313" key="15">
    <source>
        <dbReference type="Proteomes" id="UP000717515"/>
    </source>
</evidence>
<dbReference type="Pfam" id="PF05347">
    <property type="entry name" value="Complex1_LYR"/>
    <property type="match status" value="1"/>
</dbReference>
<dbReference type="PROSITE" id="PS50920">
    <property type="entry name" value="SOLCAR"/>
    <property type="match status" value="3"/>
</dbReference>
<dbReference type="InterPro" id="IPR018108">
    <property type="entry name" value="MCP_transmembrane"/>
</dbReference>
<keyword evidence="3 11" id="KW-0813">Transport</keyword>
<feature type="repeat" description="Solcar" evidence="10">
    <location>
        <begin position="42"/>
        <end position="146"/>
    </location>
</feature>
<feature type="repeat" description="Solcar" evidence="10">
    <location>
        <begin position="159"/>
        <end position="252"/>
    </location>
</feature>
<evidence type="ECO:0000256" key="10">
    <source>
        <dbReference type="PROSITE-ProRule" id="PRU00282"/>
    </source>
</evidence>
<comment type="caution">
    <text evidence="14">The sequence shown here is derived from an EMBL/GenBank/DDBJ whole genome shotgun (WGS) entry which is preliminary data.</text>
</comment>
<keyword evidence="5" id="KW-0677">Repeat</keyword>
<reference evidence="14" key="1">
    <citation type="submission" date="2021-07" db="EMBL/GenBank/DDBJ databases">
        <title>Draft genome of Mortierella alpina, strain LL118, isolated from an aspen leaf litter sample.</title>
        <authorList>
            <person name="Yang S."/>
            <person name="Vinatzer B.A."/>
        </authorList>
    </citation>
    <scope>NUCLEOTIDE SEQUENCE</scope>
    <source>
        <strain evidence="14">LL118</strain>
    </source>
</reference>
<dbReference type="AlphaFoldDB" id="A0A9P8A5M7"/>
<evidence type="ECO:0000313" key="14">
    <source>
        <dbReference type="EMBL" id="KAG9324753.1"/>
    </source>
</evidence>
<feature type="region of interest" description="Disordered" evidence="12">
    <location>
        <begin position="496"/>
        <end position="536"/>
    </location>
</feature>
<keyword evidence="8" id="KW-0496">Mitochondrion</keyword>
<evidence type="ECO:0000256" key="2">
    <source>
        <dbReference type="ARBA" id="ARBA00006375"/>
    </source>
</evidence>
<evidence type="ECO:0000256" key="12">
    <source>
        <dbReference type="SAM" id="MobiDB-lite"/>
    </source>
</evidence>
<accession>A0A9P8A5M7</accession>
<comment type="similarity">
    <text evidence="2 11">Belongs to the mitochondrial carrier (TC 2.A.29) family.</text>
</comment>
<feature type="compositionally biased region" description="Polar residues" evidence="12">
    <location>
        <begin position="1"/>
        <end position="30"/>
    </location>
</feature>
<dbReference type="InterPro" id="IPR045294">
    <property type="entry name" value="Complex1_LYR_LYRM1"/>
</dbReference>
<dbReference type="InterPro" id="IPR023395">
    <property type="entry name" value="MCP_dom_sf"/>
</dbReference>
<feature type="repeat" description="Solcar" evidence="10">
    <location>
        <begin position="261"/>
        <end position="347"/>
    </location>
</feature>
<keyword evidence="7" id="KW-1133">Transmembrane helix</keyword>
<feature type="region of interest" description="Disordered" evidence="12">
    <location>
        <begin position="352"/>
        <end position="401"/>
    </location>
</feature>
<keyword evidence="4 10" id="KW-0812">Transmembrane</keyword>
<dbReference type="InterPro" id="IPR051508">
    <property type="entry name" value="Mito_Carrier_Antiporter"/>
</dbReference>
<evidence type="ECO:0000256" key="11">
    <source>
        <dbReference type="RuleBase" id="RU000488"/>
    </source>
</evidence>
<comment type="subcellular location">
    <subcellularLocation>
        <location evidence="1">Mitochondrion inner membrane</location>
        <topology evidence="1">Multi-pass membrane protein</topology>
    </subcellularLocation>
</comment>
<evidence type="ECO:0000256" key="4">
    <source>
        <dbReference type="ARBA" id="ARBA00022692"/>
    </source>
</evidence>
<dbReference type="PANTHER" id="PTHR45928">
    <property type="entry name" value="RE38146P"/>
    <property type="match status" value="1"/>
</dbReference>
<dbReference type="Gene3D" id="1.50.40.10">
    <property type="entry name" value="Mitochondrial carrier domain"/>
    <property type="match status" value="1"/>
</dbReference>
<evidence type="ECO:0000259" key="13">
    <source>
        <dbReference type="Pfam" id="PF05347"/>
    </source>
</evidence>
<evidence type="ECO:0000256" key="9">
    <source>
        <dbReference type="ARBA" id="ARBA00023136"/>
    </source>
</evidence>
<dbReference type="InterPro" id="IPR008011">
    <property type="entry name" value="Complex1_LYR_dom"/>
</dbReference>
<evidence type="ECO:0000256" key="6">
    <source>
        <dbReference type="ARBA" id="ARBA00022792"/>
    </source>
</evidence>
<evidence type="ECO:0000256" key="1">
    <source>
        <dbReference type="ARBA" id="ARBA00004448"/>
    </source>
</evidence>
<dbReference type="EMBL" id="JAIFTL010000057">
    <property type="protein sequence ID" value="KAG9324753.1"/>
    <property type="molecule type" value="Genomic_DNA"/>
</dbReference>
<dbReference type="SUPFAM" id="SSF103506">
    <property type="entry name" value="Mitochondrial carrier"/>
    <property type="match status" value="1"/>
</dbReference>
<dbReference type="PANTHER" id="PTHR45928:SF1">
    <property type="entry name" value="RE38146P"/>
    <property type="match status" value="1"/>
</dbReference>
<feature type="compositionally biased region" description="Low complexity" evidence="12">
    <location>
        <begin position="378"/>
        <end position="397"/>
    </location>
</feature>
<organism evidence="14 15">
    <name type="scientific">Mortierella alpina</name>
    <name type="common">Oleaginous fungus</name>
    <name type="synonym">Mortierella renispora</name>
    <dbReference type="NCBI Taxonomy" id="64518"/>
    <lineage>
        <taxon>Eukaryota</taxon>
        <taxon>Fungi</taxon>
        <taxon>Fungi incertae sedis</taxon>
        <taxon>Mucoromycota</taxon>
        <taxon>Mortierellomycotina</taxon>
        <taxon>Mortierellomycetes</taxon>
        <taxon>Mortierellales</taxon>
        <taxon>Mortierellaceae</taxon>
        <taxon>Mortierella</taxon>
    </lineage>
</organism>
<feature type="compositionally biased region" description="Basic and acidic residues" evidence="12">
    <location>
        <begin position="506"/>
        <end position="519"/>
    </location>
</feature>
<feature type="domain" description="Complex 1 LYR protein" evidence="13">
    <location>
        <begin position="407"/>
        <end position="462"/>
    </location>
</feature>
<keyword evidence="9 10" id="KW-0472">Membrane</keyword>
<dbReference type="CDD" id="cd20261">
    <property type="entry name" value="Complex1_LYR_LYRM1"/>
    <property type="match status" value="1"/>
</dbReference>
<feature type="region of interest" description="Disordered" evidence="12">
    <location>
        <begin position="1"/>
        <end position="36"/>
    </location>
</feature>
<name>A0A9P8A5M7_MORAP</name>
<evidence type="ECO:0000256" key="7">
    <source>
        <dbReference type="ARBA" id="ARBA00022989"/>
    </source>
</evidence>
<feature type="compositionally biased region" description="Polar residues" evidence="12">
    <location>
        <begin position="352"/>
        <end position="368"/>
    </location>
</feature>
<keyword evidence="6" id="KW-0999">Mitochondrion inner membrane</keyword>